<keyword evidence="11" id="KW-1185">Reference proteome</keyword>
<evidence type="ECO:0000256" key="4">
    <source>
        <dbReference type="ARBA" id="ARBA00022741"/>
    </source>
</evidence>
<protein>
    <recommendedName>
        <fullName evidence="9">ABC transporter domain-containing protein</fullName>
    </recommendedName>
</protein>
<dbReference type="SUPFAM" id="SSF52540">
    <property type="entry name" value="P-loop containing nucleoside triphosphate hydrolases"/>
    <property type="match status" value="1"/>
</dbReference>
<evidence type="ECO:0000313" key="10">
    <source>
        <dbReference type="EMBL" id="CAK8994939.1"/>
    </source>
</evidence>
<sequence>MEGASETAEGRTWNRQTTQEVTDLFNDRIRRSLDDLAAVTGEAEDVRREEDFARGTACLTFQDVSFSLRSKLRQQEPKRSISFRTISGDGTKQILAPISGHYEPGNLVALMGPSGSGKTTILDILAGKKAPTKGTVHVNGRPRDYLWNRIAAYVPQDDSMFAHLTVEEVMRFHADLKMARPSRVTPAMARKQMEKTLQVFGLSEVRSSFVGDPALGARGISGGQRRRLSVARTIACGARIMFCDEPTSGLSATDAEQLMRYMRLLSHKYSVLIITSIHQPRREVARLFDELILLTSNPGRAVYQGPLDRLTGFMAEVIGHPIPVQVNPTDFCMDLITPGTKSARDQDFIKYYDEKQQEIINARVEEELWKERQTTIEILQAVREPMRVFGELPPLRHSKYGVSFWQQLKVVAYRQIRLRRRDKMHFLGDLIGAVAKAVIFILAFYEIGKKEAPLQSGYFFFVLMACSIDQVKTMPKVISERTIMKMETSEALYSEWAYIIPFTIMSLAQAIITHAVFMALMWPFLSYPASLFKYVWFWSLMVNIVMDSLYLMLSGIAKDATAAQVMSLPFLIIFMLYNGFTVTSVTCPKWLLWAIKISPVAYAMQAITVAASEICVPDGPSCGQDGLFPAIVAHFGYNLRPREVQTREALMVMCIISLLFRAIHVVSLKFLNNIRR</sequence>
<proteinExistence type="predicted"/>
<feature type="transmembrane region" description="Helical" evidence="8">
    <location>
        <begin position="565"/>
        <end position="585"/>
    </location>
</feature>
<reference evidence="10 11" key="1">
    <citation type="submission" date="2024-02" db="EMBL/GenBank/DDBJ databases">
        <authorList>
            <person name="Chen Y."/>
            <person name="Shah S."/>
            <person name="Dougan E. K."/>
            <person name="Thang M."/>
            <person name="Chan C."/>
        </authorList>
    </citation>
    <scope>NUCLEOTIDE SEQUENCE [LARGE SCALE GENOMIC DNA]</scope>
</reference>
<keyword evidence="6 8" id="KW-1133">Transmembrane helix</keyword>
<comment type="caution">
    <text evidence="10">The sequence shown here is derived from an EMBL/GenBank/DDBJ whole genome shotgun (WGS) entry which is preliminary data.</text>
</comment>
<keyword evidence="4" id="KW-0547">Nucleotide-binding</keyword>
<keyword evidence="2" id="KW-0813">Transport</keyword>
<evidence type="ECO:0000256" key="6">
    <source>
        <dbReference type="ARBA" id="ARBA00022989"/>
    </source>
</evidence>
<name>A0ABP0I0H7_9DINO</name>
<dbReference type="PROSITE" id="PS50893">
    <property type="entry name" value="ABC_TRANSPORTER_2"/>
    <property type="match status" value="1"/>
</dbReference>
<keyword evidence="3 8" id="KW-0812">Transmembrane</keyword>
<dbReference type="InterPro" id="IPR003593">
    <property type="entry name" value="AAA+_ATPase"/>
</dbReference>
<organism evidence="10 11">
    <name type="scientific">Durusdinium trenchii</name>
    <dbReference type="NCBI Taxonomy" id="1381693"/>
    <lineage>
        <taxon>Eukaryota</taxon>
        <taxon>Sar</taxon>
        <taxon>Alveolata</taxon>
        <taxon>Dinophyceae</taxon>
        <taxon>Suessiales</taxon>
        <taxon>Symbiodiniaceae</taxon>
        <taxon>Durusdinium</taxon>
    </lineage>
</organism>
<feature type="transmembrane region" description="Helical" evidence="8">
    <location>
        <begin position="649"/>
        <end position="671"/>
    </location>
</feature>
<dbReference type="InterPro" id="IPR013525">
    <property type="entry name" value="ABC2_TM"/>
</dbReference>
<dbReference type="PROSITE" id="PS00211">
    <property type="entry name" value="ABC_TRANSPORTER_1"/>
    <property type="match status" value="1"/>
</dbReference>
<dbReference type="PANTHER" id="PTHR48041">
    <property type="entry name" value="ABC TRANSPORTER G FAMILY MEMBER 28"/>
    <property type="match status" value="1"/>
</dbReference>
<dbReference type="EMBL" id="CAXAMN010001536">
    <property type="protein sequence ID" value="CAK8994939.1"/>
    <property type="molecule type" value="Genomic_DNA"/>
</dbReference>
<feature type="domain" description="ABC transporter" evidence="9">
    <location>
        <begin position="59"/>
        <end position="321"/>
    </location>
</feature>
<feature type="transmembrane region" description="Helical" evidence="8">
    <location>
        <begin position="534"/>
        <end position="553"/>
    </location>
</feature>
<dbReference type="Gene3D" id="3.40.50.300">
    <property type="entry name" value="P-loop containing nucleotide triphosphate hydrolases"/>
    <property type="match status" value="1"/>
</dbReference>
<evidence type="ECO:0000256" key="5">
    <source>
        <dbReference type="ARBA" id="ARBA00022840"/>
    </source>
</evidence>
<keyword evidence="5" id="KW-0067">ATP-binding</keyword>
<dbReference type="Pfam" id="PF00005">
    <property type="entry name" value="ABC_tran"/>
    <property type="match status" value="1"/>
</dbReference>
<accession>A0ABP0I0H7</accession>
<feature type="transmembrane region" description="Helical" evidence="8">
    <location>
        <begin position="496"/>
        <end position="522"/>
    </location>
</feature>
<dbReference type="InterPro" id="IPR027417">
    <property type="entry name" value="P-loop_NTPase"/>
</dbReference>
<evidence type="ECO:0000256" key="2">
    <source>
        <dbReference type="ARBA" id="ARBA00022448"/>
    </source>
</evidence>
<comment type="subcellular location">
    <subcellularLocation>
        <location evidence="1">Membrane</location>
        <topology evidence="1">Multi-pass membrane protein</topology>
    </subcellularLocation>
</comment>
<dbReference type="InterPro" id="IPR050352">
    <property type="entry name" value="ABCG_transporters"/>
</dbReference>
<dbReference type="PANTHER" id="PTHR48041:SF139">
    <property type="entry name" value="PROTEIN SCARLET"/>
    <property type="match status" value="1"/>
</dbReference>
<evidence type="ECO:0000256" key="7">
    <source>
        <dbReference type="ARBA" id="ARBA00023136"/>
    </source>
</evidence>
<gene>
    <name evidence="10" type="ORF">CCMP2556_LOCUS3847</name>
</gene>
<feature type="transmembrane region" description="Helical" evidence="8">
    <location>
        <begin position="426"/>
        <end position="445"/>
    </location>
</feature>
<evidence type="ECO:0000256" key="1">
    <source>
        <dbReference type="ARBA" id="ARBA00004141"/>
    </source>
</evidence>
<dbReference type="InterPro" id="IPR017871">
    <property type="entry name" value="ABC_transporter-like_CS"/>
</dbReference>
<dbReference type="InterPro" id="IPR003439">
    <property type="entry name" value="ABC_transporter-like_ATP-bd"/>
</dbReference>
<evidence type="ECO:0000313" key="11">
    <source>
        <dbReference type="Proteomes" id="UP001642484"/>
    </source>
</evidence>
<evidence type="ECO:0000259" key="9">
    <source>
        <dbReference type="PROSITE" id="PS50893"/>
    </source>
</evidence>
<dbReference type="Proteomes" id="UP001642484">
    <property type="component" value="Unassembled WGS sequence"/>
</dbReference>
<dbReference type="Pfam" id="PF01061">
    <property type="entry name" value="ABC2_membrane"/>
    <property type="match status" value="1"/>
</dbReference>
<evidence type="ECO:0000256" key="8">
    <source>
        <dbReference type="SAM" id="Phobius"/>
    </source>
</evidence>
<keyword evidence="7 8" id="KW-0472">Membrane</keyword>
<evidence type="ECO:0000256" key="3">
    <source>
        <dbReference type="ARBA" id="ARBA00022692"/>
    </source>
</evidence>
<dbReference type="SMART" id="SM00382">
    <property type="entry name" value="AAA"/>
    <property type="match status" value="1"/>
</dbReference>